<comment type="caution">
    <text evidence="2">The sequence shown here is derived from an EMBL/GenBank/DDBJ whole genome shotgun (WGS) entry which is preliminary data.</text>
</comment>
<dbReference type="InterPro" id="IPR011989">
    <property type="entry name" value="ARM-like"/>
</dbReference>
<evidence type="ECO:0000313" key="2">
    <source>
        <dbReference type="EMBL" id="HEN15317.1"/>
    </source>
</evidence>
<gene>
    <name evidence="2" type="ORF">ENQ76_07600</name>
</gene>
<dbReference type="InterPro" id="IPR004155">
    <property type="entry name" value="PBS_lyase_HEAT"/>
</dbReference>
<dbReference type="InterPro" id="IPR016024">
    <property type="entry name" value="ARM-type_fold"/>
</dbReference>
<dbReference type="SUPFAM" id="SSF48371">
    <property type="entry name" value="ARM repeat"/>
    <property type="match status" value="1"/>
</dbReference>
<proteinExistence type="predicted"/>
<dbReference type="SMART" id="SM00567">
    <property type="entry name" value="EZ_HEAT"/>
    <property type="match status" value="6"/>
</dbReference>
<dbReference type="Pfam" id="PF13646">
    <property type="entry name" value="HEAT_2"/>
    <property type="match status" value="2"/>
</dbReference>
<dbReference type="InterPro" id="IPR021133">
    <property type="entry name" value="HEAT_type_2"/>
</dbReference>
<sequence>MAVVLLLFVAWSAPPEEPVIAGETLTVWRERMNQIDPADPQSARWTPGLTAIVETESLPWFTRRQAALTLGRMGLLAADAVPVMRRHLNDVGDPPDAGPQLWALKALALFGPVARDAAPDVARVLKSPSTPALSRLTAVDALSQIGPGHPVVIPTLIAFAGDQSAPDLRRAAIEALGMSGPAAASALPVLVRALDDSDENVRREAATSLGKLGPNGEPAQFALLERLAIDEIPAVQDAAATALAAIGPVVGPQLLPLLESDDAETRRRVVTILGTWRASSRLWVMAVQSRWDDPSPAVRLAALEAAWQITARGEPIARRIAAELTVDDRQLRIAAVRLLARLGAEAKSAEPVLRELLQHDRTDVRLAVEKALEVIDE</sequence>
<dbReference type="AlphaFoldDB" id="A0A7C2PGY4"/>
<reference evidence="2" key="1">
    <citation type="journal article" date="2020" name="mSystems">
        <title>Genome- and Community-Level Interaction Insights into Carbon Utilization and Element Cycling Functions of Hydrothermarchaeota in Hydrothermal Sediment.</title>
        <authorList>
            <person name="Zhou Z."/>
            <person name="Liu Y."/>
            <person name="Xu W."/>
            <person name="Pan J."/>
            <person name="Luo Z.H."/>
            <person name="Li M."/>
        </authorList>
    </citation>
    <scope>NUCLEOTIDE SEQUENCE [LARGE SCALE GENOMIC DNA]</scope>
    <source>
        <strain evidence="2">SpSt-339</strain>
    </source>
</reference>
<dbReference type="GO" id="GO:0016491">
    <property type="term" value="F:oxidoreductase activity"/>
    <property type="evidence" value="ECO:0007669"/>
    <property type="project" value="TreeGrafter"/>
</dbReference>
<evidence type="ECO:0008006" key="3">
    <source>
        <dbReference type="Google" id="ProtNLM"/>
    </source>
</evidence>
<dbReference type="PANTHER" id="PTHR12697:SF5">
    <property type="entry name" value="DEOXYHYPUSINE HYDROXYLASE"/>
    <property type="match status" value="1"/>
</dbReference>
<accession>A0A7C2PGY4</accession>
<evidence type="ECO:0000256" key="1">
    <source>
        <dbReference type="ARBA" id="ARBA00045876"/>
    </source>
</evidence>
<name>A0A7C2PGY4_9PLAN</name>
<dbReference type="PROSITE" id="PS50077">
    <property type="entry name" value="HEAT_REPEAT"/>
    <property type="match status" value="2"/>
</dbReference>
<comment type="function">
    <text evidence="1">Catalyzes the hydroxylation of the N(6)-(4-aminobutyl)-L-lysine intermediate produced by deoxyhypusine synthase/DHPS on a critical lysine of the eukaryotic translation initiation factor 5A/eIF-5A. This is the second step of the post-translational modification of that lysine into an unusual amino acid residue named hypusine. Hypusination is unique to mature eIF-5A factor and is essential for its function.</text>
</comment>
<dbReference type="EMBL" id="DSOK01000222">
    <property type="protein sequence ID" value="HEN15317.1"/>
    <property type="molecule type" value="Genomic_DNA"/>
</dbReference>
<dbReference type="PANTHER" id="PTHR12697">
    <property type="entry name" value="PBS LYASE HEAT-LIKE PROTEIN"/>
    <property type="match status" value="1"/>
</dbReference>
<dbReference type="Gene3D" id="1.25.10.10">
    <property type="entry name" value="Leucine-rich Repeat Variant"/>
    <property type="match status" value="2"/>
</dbReference>
<organism evidence="2">
    <name type="scientific">Schlesneria paludicola</name>
    <dbReference type="NCBI Taxonomy" id="360056"/>
    <lineage>
        <taxon>Bacteria</taxon>
        <taxon>Pseudomonadati</taxon>
        <taxon>Planctomycetota</taxon>
        <taxon>Planctomycetia</taxon>
        <taxon>Planctomycetales</taxon>
        <taxon>Planctomycetaceae</taxon>
        <taxon>Schlesneria</taxon>
    </lineage>
</organism>
<protein>
    <recommendedName>
        <fullName evidence="3">HEAT repeat domain-containing protein</fullName>
    </recommendedName>
</protein>